<evidence type="ECO:0000313" key="3">
    <source>
        <dbReference type="Proteomes" id="UP000031408"/>
    </source>
</evidence>
<keyword evidence="3" id="KW-1185">Reference proteome</keyword>
<dbReference type="STRING" id="1349421.OI18_19130"/>
<sequence>MKKLITGALALLAVSFTLTSQAQKVRLAEGELAALANEKEVNLEFDYSNMKVGKMTESDYVKKKTDEYNKKESGKGDNWAKAWVDDRETRFEPKFIQNFTQFSGITAGSLAGAKYTLKIVTTFTEPGFNIAIHRKNAEVNMEALLVETANKDKVLGKVTIDKSPGGAWFDNDFDTGERISEAYANAGRTLGSLVRSKAK</sequence>
<dbReference type="AlphaFoldDB" id="A0A0C1LCB7"/>
<reference evidence="2 3" key="1">
    <citation type="submission" date="2014-11" db="EMBL/GenBank/DDBJ databases">
        <title>Genome sequence of Flavihumibacter solisilvae 3-3.</title>
        <authorList>
            <person name="Zhou G."/>
            <person name="Li M."/>
            <person name="Wang G."/>
        </authorList>
    </citation>
    <scope>NUCLEOTIDE SEQUENCE [LARGE SCALE GENOMIC DNA]</scope>
    <source>
        <strain evidence="2 3">3-3</strain>
    </source>
</reference>
<organism evidence="2 3">
    <name type="scientific">Flavihumibacter solisilvae</name>
    <dbReference type="NCBI Taxonomy" id="1349421"/>
    <lineage>
        <taxon>Bacteria</taxon>
        <taxon>Pseudomonadati</taxon>
        <taxon>Bacteroidota</taxon>
        <taxon>Chitinophagia</taxon>
        <taxon>Chitinophagales</taxon>
        <taxon>Chitinophagaceae</taxon>
        <taxon>Flavihumibacter</taxon>
    </lineage>
</organism>
<evidence type="ECO:0000256" key="1">
    <source>
        <dbReference type="SAM" id="SignalP"/>
    </source>
</evidence>
<dbReference type="RefSeq" id="WP_039142737.1">
    <property type="nucleotide sequence ID" value="NZ_JSVC01000022.1"/>
</dbReference>
<comment type="caution">
    <text evidence="2">The sequence shown here is derived from an EMBL/GenBank/DDBJ whole genome shotgun (WGS) entry which is preliminary data.</text>
</comment>
<gene>
    <name evidence="2" type="ORF">OI18_19130</name>
</gene>
<feature type="signal peptide" evidence="1">
    <location>
        <begin position="1"/>
        <end position="22"/>
    </location>
</feature>
<evidence type="ECO:0000313" key="2">
    <source>
        <dbReference type="EMBL" id="KIC93133.1"/>
    </source>
</evidence>
<feature type="chain" id="PRO_5002135406" description="DUF4468 domain-containing protein" evidence="1">
    <location>
        <begin position="23"/>
        <end position="199"/>
    </location>
</feature>
<proteinExistence type="predicted"/>
<name>A0A0C1LCB7_9BACT</name>
<accession>A0A0C1LCB7</accession>
<dbReference type="EMBL" id="JSVC01000022">
    <property type="protein sequence ID" value="KIC93133.1"/>
    <property type="molecule type" value="Genomic_DNA"/>
</dbReference>
<evidence type="ECO:0008006" key="4">
    <source>
        <dbReference type="Google" id="ProtNLM"/>
    </source>
</evidence>
<dbReference type="Proteomes" id="UP000031408">
    <property type="component" value="Unassembled WGS sequence"/>
</dbReference>
<dbReference type="OrthoDB" id="1151160at2"/>
<keyword evidence="1" id="KW-0732">Signal</keyword>
<protein>
    <recommendedName>
        <fullName evidence="4">DUF4468 domain-containing protein</fullName>
    </recommendedName>
</protein>